<reference evidence="1" key="1">
    <citation type="journal article" date="2015" name="Nature">
        <title>Complex archaea that bridge the gap between prokaryotes and eukaryotes.</title>
        <authorList>
            <person name="Spang A."/>
            <person name="Saw J.H."/>
            <person name="Jorgensen S.L."/>
            <person name="Zaremba-Niedzwiedzka K."/>
            <person name="Martijn J."/>
            <person name="Lind A.E."/>
            <person name="van Eijk R."/>
            <person name="Schleper C."/>
            <person name="Guy L."/>
            <person name="Ettema T.J."/>
        </authorList>
    </citation>
    <scope>NUCLEOTIDE SEQUENCE</scope>
</reference>
<dbReference type="EMBL" id="LAZR01000596">
    <property type="protein sequence ID" value="KKN63236.1"/>
    <property type="molecule type" value="Genomic_DNA"/>
</dbReference>
<dbReference type="AlphaFoldDB" id="A0A0F9UPZ1"/>
<sequence length="66" mass="7591">MDKTNTKAAENYLKEQEINYKINDVELYSKEEVVNFLTDFNACKCEDSTWDKDAGCLICDNCGEKV</sequence>
<protein>
    <submittedName>
        <fullName evidence="1">Uncharacterized protein</fullName>
    </submittedName>
</protein>
<name>A0A0F9UPZ1_9ZZZZ</name>
<evidence type="ECO:0000313" key="1">
    <source>
        <dbReference type="EMBL" id="KKN63236.1"/>
    </source>
</evidence>
<proteinExistence type="predicted"/>
<organism evidence="1">
    <name type="scientific">marine sediment metagenome</name>
    <dbReference type="NCBI Taxonomy" id="412755"/>
    <lineage>
        <taxon>unclassified sequences</taxon>
        <taxon>metagenomes</taxon>
        <taxon>ecological metagenomes</taxon>
    </lineage>
</organism>
<gene>
    <name evidence="1" type="ORF">LCGC14_0503540</name>
</gene>
<comment type="caution">
    <text evidence="1">The sequence shown here is derived from an EMBL/GenBank/DDBJ whole genome shotgun (WGS) entry which is preliminary data.</text>
</comment>
<accession>A0A0F9UPZ1</accession>